<organism evidence="8 9">
    <name type="scientific">Methylocystis iwaonis</name>
    <dbReference type="NCBI Taxonomy" id="2885079"/>
    <lineage>
        <taxon>Bacteria</taxon>
        <taxon>Pseudomonadati</taxon>
        <taxon>Pseudomonadota</taxon>
        <taxon>Alphaproteobacteria</taxon>
        <taxon>Hyphomicrobiales</taxon>
        <taxon>Methylocystaceae</taxon>
        <taxon>Methylocystis</taxon>
    </lineage>
</organism>
<dbReference type="RefSeq" id="WP_281929638.1">
    <property type="nucleotide sequence ID" value="NZ_AP027142.1"/>
</dbReference>
<evidence type="ECO:0000256" key="2">
    <source>
        <dbReference type="ARBA" id="ARBA00022475"/>
    </source>
</evidence>
<evidence type="ECO:0000259" key="7">
    <source>
        <dbReference type="Pfam" id="PF09335"/>
    </source>
</evidence>
<dbReference type="EMBL" id="AP027142">
    <property type="protein sequence ID" value="BDV32534.1"/>
    <property type="molecule type" value="Genomic_DNA"/>
</dbReference>
<accession>A0ABM8E409</accession>
<keyword evidence="9" id="KW-1185">Reference proteome</keyword>
<evidence type="ECO:0000256" key="4">
    <source>
        <dbReference type="ARBA" id="ARBA00022989"/>
    </source>
</evidence>
<name>A0ABM8E409_9HYPH</name>
<feature type="transmembrane region" description="Helical" evidence="6">
    <location>
        <begin position="202"/>
        <end position="223"/>
    </location>
</feature>
<evidence type="ECO:0000256" key="5">
    <source>
        <dbReference type="ARBA" id="ARBA00023136"/>
    </source>
</evidence>
<keyword evidence="4 6" id="KW-1133">Transmembrane helix</keyword>
<sequence length="231" mass="24341">MRFARYAPILALLVVIATAFAFRLDRHLTLDAVRDNRALLVAFVQSHGPLSGVVFVAVYAAIVALSLPGSTIMTLTGGFLFGVPFGVTLSVVGATLGATLLFVIARSALGDMLFERAGPTLSRTAKGFRKDAFSYLLFLRLVPAFPFWAVNLAASALGMRLKSYVAATSIGVIPSAIIYAAFGAGLAKIFDASGEVRLEELLSPSMIGALVGLGLLALLPVALRRDRASQP</sequence>
<proteinExistence type="inferred from homology"/>
<dbReference type="Pfam" id="PF09335">
    <property type="entry name" value="VTT_dom"/>
    <property type="match status" value="1"/>
</dbReference>
<evidence type="ECO:0000256" key="1">
    <source>
        <dbReference type="ARBA" id="ARBA00004651"/>
    </source>
</evidence>
<comment type="subcellular location">
    <subcellularLocation>
        <location evidence="1 6">Cell membrane</location>
        <topology evidence="1 6">Multi-pass membrane protein</topology>
    </subcellularLocation>
</comment>
<evidence type="ECO:0000313" key="8">
    <source>
        <dbReference type="EMBL" id="BDV32534.1"/>
    </source>
</evidence>
<evidence type="ECO:0000256" key="6">
    <source>
        <dbReference type="RuleBase" id="RU366058"/>
    </source>
</evidence>
<dbReference type="PANTHER" id="PTHR12677:SF59">
    <property type="entry name" value="GOLGI APPARATUS MEMBRANE PROTEIN TVP38-RELATED"/>
    <property type="match status" value="1"/>
</dbReference>
<comment type="similarity">
    <text evidence="6">Belongs to the TVP38/TMEM64 family.</text>
</comment>
<feature type="transmembrane region" description="Helical" evidence="6">
    <location>
        <begin position="47"/>
        <end position="67"/>
    </location>
</feature>
<dbReference type="InterPro" id="IPR015414">
    <property type="entry name" value="TMEM64"/>
</dbReference>
<feature type="transmembrane region" description="Helical" evidence="6">
    <location>
        <begin position="79"/>
        <end position="105"/>
    </location>
</feature>
<keyword evidence="5 6" id="KW-0472">Membrane</keyword>
<gene>
    <name evidence="8" type="ORF">SS37A_00630</name>
</gene>
<feature type="domain" description="VTT" evidence="7">
    <location>
        <begin position="68"/>
        <end position="184"/>
    </location>
</feature>
<protein>
    <recommendedName>
        <fullName evidence="6">TVP38/TMEM64 family membrane protein</fullName>
    </recommendedName>
</protein>
<keyword evidence="3 6" id="KW-0812">Transmembrane</keyword>
<dbReference type="PANTHER" id="PTHR12677">
    <property type="entry name" value="GOLGI APPARATUS MEMBRANE PROTEIN TVP38-RELATED"/>
    <property type="match status" value="1"/>
</dbReference>
<dbReference type="Proteomes" id="UP001317629">
    <property type="component" value="Chromosome"/>
</dbReference>
<reference evidence="8 9" key="1">
    <citation type="journal article" date="2023" name="Int. J. Syst. Evol. Microbiol.">
        <title>Methylocystis iwaonis sp. nov., a type II methane-oxidizing bacterium from surface soil of a rice paddy field in Japan, and emended description of the genus Methylocystis (ex Whittenbury et al. 1970) Bowman et al. 1993.</title>
        <authorList>
            <person name="Kaise H."/>
            <person name="Sawadogo J.B."/>
            <person name="Alam M.S."/>
            <person name="Ueno C."/>
            <person name="Dianou D."/>
            <person name="Shinjo R."/>
            <person name="Asakawa S."/>
        </authorList>
    </citation>
    <scope>NUCLEOTIDE SEQUENCE [LARGE SCALE GENOMIC DNA]</scope>
    <source>
        <strain evidence="8 9">SS37A-Re</strain>
    </source>
</reference>
<evidence type="ECO:0000313" key="9">
    <source>
        <dbReference type="Proteomes" id="UP001317629"/>
    </source>
</evidence>
<keyword evidence="2 6" id="KW-1003">Cell membrane</keyword>
<feature type="transmembrane region" description="Helical" evidence="6">
    <location>
        <begin position="132"/>
        <end position="152"/>
    </location>
</feature>
<feature type="transmembrane region" description="Helical" evidence="6">
    <location>
        <begin position="164"/>
        <end position="182"/>
    </location>
</feature>
<evidence type="ECO:0000256" key="3">
    <source>
        <dbReference type="ARBA" id="ARBA00022692"/>
    </source>
</evidence>
<dbReference type="InterPro" id="IPR032816">
    <property type="entry name" value="VTT_dom"/>
</dbReference>